<evidence type="ECO:0000313" key="2">
    <source>
        <dbReference type="Proteomes" id="UP000588369"/>
    </source>
</evidence>
<comment type="caution">
    <text evidence="1">The sequence shown here is derived from an EMBL/GenBank/DDBJ whole genome shotgun (WGS) entry which is preliminary data.</text>
</comment>
<organism evidence="1 2">
    <name type="scientific">Bifidobacterium thermophilum</name>
    <dbReference type="NCBI Taxonomy" id="33905"/>
    <lineage>
        <taxon>Bacteria</taxon>
        <taxon>Bacillati</taxon>
        <taxon>Actinomycetota</taxon>
        <taxon>Actinomycetes</taxon>
        <taxon>Bifidobacteriales</taxon>
        <taxon>Bifidobacteriaceae</taxon>
        <taxon>Bifidobacterium</taxon>
    </lineage>
</organism>
<gene>
    <name evidence="1" type="ORF">HF844_03460</name>
</gene>
<evidence type="ECO:0000313" key="1">
    <source>
        <dbReference type="EMBL" id="NME61862.1"/>
    </source>
</evidence>
<reference evidence="1 2" key="1">
    <citation type="submission" date="2020-04" db="EMBL/GenBank/DDBJ databases">
        <authorList>
            <person name="Hitch T.C.A."/>
            <person name="Wylensek D."/>
            <person name="Clavel T."/>
        </authorList>
    </citation>
    <scope>NUCLEOTIDE SEQUENCE [LARGE SCALE GENOMIC DNA]</scope>
    <source>
        <strain evidence="1 2">BSM-130-P53-3C</strain>
    </source>
</reference>
<dbReference type="AlphaFoldDB" id="A0A7X9RNK4"/>
<dbReference type="EMBL" id="JABAGI010000003">
    <property type="protein sequence ID" value="NME61862.1"/>
    <property type="molecule type" value="Genomic_DNA"/>
</dbReference>
<name>A0A7X9RNK4_9BIFI</name>
<dbReference type="RefSeq" id="WP_168983963.1">
    <property type="nucleotide sequence ID" value="NZ_JABAGI010000003.1"/>
</dbReference>
<sequence length="94" mass="10983">MIRRSSLMLTPVEDEILRNATRPEDYIGIGLDPREYLEDADWVLVPDGDPWEPNDWLDVNHCDTCPHGMPVVEDVYGEPKHFTEDWQWEPCDAE</sequence>
<accession>A0A7X9RNK4</accession>
<dbReference type="Proteomes" id="UP000588369">
    <property type="component" value="Unassembled WGS sequence"/>
</dbReference>
<protein>
    <submittedName>
        <fullName evidence="1">Uncharacterized protein</fullName>
    </submittedName>
</protein>
<proteinExistence type="predicted"/>